<dbReference type="InterPro" id="IPR000719">
    <property type="entry name" value="Prot_kinase_dom"/>
</dbReference>
<dbReference type="Proteomes" id="UP000472241">
    <property type="component" value="Unplaced"/>
</dbReference>
<protein>
    <recommendedName>
        <fullName evidence="1">non-specific serine/threonine protein kinase</fullName>
        <ecNumber evidence="1">2.7.11.1</ecNumber>
    </recommendedName>
</protein>
<reference evidence="11" key="1">
    <citation type="submission" date="2025-08" db="UniProtKB">
        <authorList>
            <consortium name="Ensembl"/>
        </authorList>
    </citation>
    <scope>IDENTIFICATION</scope>
</reference>
<dbReference type="Gene3D" id="3.30.200.20">
    <property type="entry name" value="Phosphorylase Kinase, domain 1"/>
    <property type="match status" value="1"/>
</dbReference>
<dbReference type="InterPro" id="IPR023142">
    <property type="entry name" value="MAST_pre-PK_dom_sf"/>
</dbReference>
<evidence type="ECO:0000259" key="10">
    <source>
        <dbReference type="PROSITE" id="PS50011"/>
    </source>
</evidence>
<dbReference type="GO" id="GO:0004674">
    <property type="term" value="F:protein serine/threonine kinase activity"/>
    <property type="evidence" value="ECO:0007669"/>
    <property type="project" value="UniProtKB-KW"/>
</dbReference>
<comment type="catalytic activity">
    <reaction evidence="7">
        <text>L-threonyl-[protein] + ATP = O-phospho-L-threonyl-[protein] + ADP + H(+)</text>
        <dbReference type="Rhea" id="RHEA:46608"/>
        <dbReference type="Rhea" id="RHEA-COMP:11060"/>
        <dbReference type="Rhea" id="RHEA-COMP:11605"/>
        <dbReference type="ChEBI" id="CHEBI:15378"/>
        <dbReference type="ChEBI" id="CHEBI:30013"/>
        <dbReference type="ChEBI" id="CHEBI:30616"/>
        <dbReference type="ChEBI" id="CHEBI:61977"/>
        <dbReference type="ChEBI" id="CHEBI:456216"/>
        <dbReference type="EC" id="2.7.11.1"/>
    </reaction>
</comment>
<feature type="region of interest" description="Disordered" evidence="9">
    <location>
        <begin position="1"/>
        <end position="76"/>
    </location>
</feature>
<name>A0A667GJQ5_LYNCA</name>
<dbReference type="PANTHER" id="PTHR24356:SF150">
    <property type="entry name" value="MICROTUBULE-ASSOCIATED SERINE_THREONINE-PROTEIN KINASE 1"/>
    <property type="match status" value="1"/>
</dbReference>
<evidence type="ECO:0000313" key="12">
    <source>
        <dbReference type="Proteomes" id="UP000472241"/>
    </source>
</evidence>
<evidence type="ECO:0000256" key="9">
    <source>
        <dbReference type="SAM" id="MobiDB-lite"/>
    </source>
</evidence>
<feature type="region of interest" description="Disordered" evidence="9">
    <location>
        <begin position="90"/>
        <end position="113"/>
    </location>
</feature>
<dbReference type="InterPro" id="IPR015022">
    <property type="entry name" value="MAST_pre-PK_dom"/>
</dbReference>
<keyword evidence="3" id="KW-0808">Transferase</keyword>
<feature type="compositionally biased region" description="Low complexity" evidence="9">
    <location>
        <begin position="101"/>
        <end position="110"/>
    </location>
</feature>
<sequence>MDDSGLIRRRRLQKDLPLPRKSSSCRTSNRKSLILTSTSPTLPRPHSPLPGHLGSSPLDSPRNFSPNTPAHFSFASSRRADGRRWSLASLPSSGYGTNTPSSTVSSSCSSQERLHQLPYQPTVDELHFLSKHFGSTESITDEDGGRRSPAVRPRSRSLSPGRSPSSYDNEIVMMNHVYKERFPKATAQMEEKLRDFARAYEPDSVLPLADGVLSFIHHQIIELARDCLTKSRDGLITTVYFYELQENLEKLLQDAYERSESMEVAFVTQLVKKLLIIISRPARLLECLEFPEEFYHLLEAAEGHAKEGHLVKTDIPRYIIRQLGLTRDPFPDVVHLEEQDSGGSNTPEQDDLSEGRSATTKAKKPPGENDFETIKLISNGAYGAVYLVRHRETRQRFAMKKINKQNLILRNQIQQAFVERDILTFAENPFVVGMFCSFETRRHLCMVMEYVEGVAARGTAGKMGGCTLVTVAQWPVWASVTELPIHLYVYPPIYLSSH</sequence>
<keyword evidence="2" id="KW-0723">Serine/threonine-protein kinase</keyword>
<dbReference type="FunFam" id="1.20.1480.20:FF:000001">
    <property type="entry name" value="microtubule-associated serine/threonine-protein kinase 4 isoform X1"/>
    <property type="match status" value="1"/>
</dbReference>
<evidence type="ECO:0000256" key="6">
    <source>
        <dbReference type="ARBA" id="ARBA00022840"/>
    </source>
</evidence>
<feature type="compositionally biased region" description="Polar residues" evidence="9">
    <location>
        <begin position="21"/>
        <end position="41"/>
    </location>
</feature>
<evidence type="ECO:0000256" key="3">
    <source>
        <dbReference type="ARBA" id="ARBA00022679"/>
    </source>
</evidence>
<keyword evidence="5" id="KW-0418">Kinase</keyword>
<accession>A0A667GJQ5</accession>
<feature type="compositionally biased region" description="Polar residues" evidence="9">
    <location>
        <begin position="62"/>
        <end position="76"/>
    </location>
</feature>
<evidence type="ECO:0000313" key="11">
    <source>
        <dbReference type="Ensembl" id="ENSLCNP00005015456.1"/>
    </source>
</evidence>
<dbReference type="EC" id="2.7.11.1" evidence="1"/>
<keyword evidence="6" id="KW-0067">ATP-binding</keyword>
<evidence type="ECO:0000256" key="5">
    <source>
        <dbReference type="ARBA" id="ARBA00022777"/>
    </source>
</evidence>
<comment type="catalytic activity">
    <reaction evidence="8">
        <text>L-seryl-[protein] + ATP = O-phospho-L-seryl-[protein] + ADP + H(+)</text>
        <dbReference type="Rhea" id="RHEA:17989"/>
        <dbReference type="Rhea" id="RHEA-COMP:9863"/>
        <dbReference type="Rhea" id="RHEA-COMP:11604"/>
        <dbReference type="ChEBI" id="CHEBI:15378"/>
        <dbReference type="ChEBI" id="CHEBI:29999"/>
        <dbReference type="ChEBI" id="CHEBI:30616"/>
        <dbReference type="ChEBI" id="CHEBI:83421"/>
        <dbReference type="ChEBI" id="CHEBI:456216"/>
        <dbReference type="EC" id="2.7.11.1"/>
    </reaction>
</comment>
<feature type="domain" description="Protein kinase" evidence="10">
    <location>
        <begin position="371"/>
        <end position="498"/>
    </location>
</feature>
<dbReference type="SMART" id="SM00220">
    <property type="entry name" value="S_TKc"/>
    <property type="match status" value="1"/>
</dbReference>
<dbReference type="FunFam" id="3.30.200.20:FF:001045">
    <property type="entry name" value="Microtubule-associated serine/threonine kinase 1a"/>
    <property type="match status" value="1"/>
</dbReference>
<dbReference type="InterPro" id="IPR050236">
    <property type="entry name" value="Ser_Thr_kinase_AGC"/>
</dbReference>
<dbReference type="GO" id="GO:0005524">
    <property type="term" value="F:ATP binding"/>
    <property type="evidence" value="ECO:0007669"/>
    <property type="project" value="UniProtKB-KW"/>
</dbReference>
<dbReference type="Pfam" id="PF00069">
    <property type="entry name" value="Pkinase"/>
    <property type="match status" value="1"/>
</dbReference>
<dbReference type="InterPro" id="IPR011009">
    <property type="entry name" value="Kinase-like_dom_sf"/>
</dbReference>
<dbReference type="PANTHER" id="PTHR24356">
    <property type="entry name" value="SERINE/THREONINE-PROTEIN KINASE"/>
    <property type="match status" value="1"/>
</dbReference>
<proteinExistence type="predicted"/>
<dbReference type="Ensembl" id="ENSLCNT00005017289.1">
    <property type="protein sequence ID" value="ENSLCNP00005015456.1"/>
    <property type="gene ID" value="ENSLCNG00005010136.1"/>
</dbReference>
<evidence type="ECO:0000256" key="8">
    <source>
        <dbReference type="ARBA" id="ARBA00048679"/>
    </source>
</evidence>
<dbReference type="GO" id="GO:0035556">
    <property type="term" value="P:intracellular signal transduction"/>
    <property type="evidence" value="ECO:0007669"/>
    <property type="project" value="TreeGrafter"/>
</dbReference>
<evidence type="ECO:0000256" key="4">
    <source>
        <dbReference type="ARBA" id="ARBA00022741"/>
    </source>
</evidence>
<feature type="region of interest" description="Disordered" evidence="9">
    <location>
        <begin position="135"/>
        <end position="166"/>
    </location>
</feature>
<dbReference type="AlphaFoldDB" id="A0A667GJQ5"/>
<feature type="region of interest" description="Disordered" evidence="9">
    <location>
        <begin position="335"/>
        <end position="370"/>
    </location>
</feature>
<dbReference type="Pfam" id="PF08926">
    <property type="entry name" value="DUF1908"/>
    <property type="match status" value="1"/>
</dbReference>
<keyword evidence="4" id="KW-0547">Nucleotide-binding</keyword>
<feature type="compositionally biased region" description="Polar residues" evidence="9">
    <location>
        <begin position="90"/>
        <end position="100"/>
    </location>
</feature>
<dbReference type="Gene3D" id="1.20.1480.20">
    <property type="entry name" value="MAST3 pre-PK domain-like"/>
    <property type="match status" value="1"/>
</dbReference>
<keyword evidence="12" id="KW-1185">Reference proteome</keyword>
<organism evidence="11 12">
    <name type="scientific">Lynx canadensis</name>
    <name type="common">Canada lynx</name>
    <name type="synonym">Felis canadensis</name>
    <dbReference type="NCBI Taxonomy" id="61383"/>
    <lineage>
        <taxon>Eukaryota</taxon>
        <taxon>Metazoa</taxon>
        <taxon>Chordata</taxon>
        <taxon>Craniata</taxon>
        <taxon>Vertebrata</taxon>
        <taxon>Euteleostomi</taxon>
        <taxon>Mammalia</taxon>
        <taxon>Eutheria</taxon>
        <taxon>Laurasiatheria</taxon>
        <taxon>Carnivora</taxon>
        <taxon>Feliformia</taxon>
        <taxon>Felidae</taxon>
        <taxon>Felinae</taxon>
        <taxon>Lynx</taxon>
    </lineage>
</organism>
<evidence type="ECO:0000256" key="7">
    <source>
        <dbReference type="ARBA" id="ARBA00047899"/>
    </source>
</evidence>
<dbReference type="SUPFAM" id="SSF140482">
    <property type="entry name" value="MAST3 pre-PK domain-like"/>
    <property type="match status" value="1"/>
</dbReference>
<dbReference type="GO" id="GO:0000287">
    <property type="term" value="F:magnesium ion binding"/>
    <property type="evidence" value="ECO:0007669"/>
    <property type="project" value="InterPro"/>
</dbReference>
<dbReference type="SUPFAM" id="SSF56112">
    <property type="entry name" value="Protein kinase-like (PK-like)"/>
    <property type="match status" value="1"/>
</dbReference>
<dbReference type="PROSITE" id="PS50011">
    <property type="entry name" value="PROTEIN_KINASE_DOM"/>
    <property type="match status" value="1"/>
</dbReference>
<reference evidence="11" key="2">
    <citation type="submission" date="2025-09" db="UniProtKB">
        <authorList>
            <consortium name="Ensembl"/>
        </authorList>
    </citation>
    <scope>IDENTIFICATION</scope>
</reference>
<feature type="compositionally biased region" description="Low complexity" evidence="9">
    <location>
        <begin position="147"/>
        <end position="166"/>
    </location>
</feature>
<evidence type="ECO:0000256" key="1">
    <source>
        <dbReference type="ARBA" id="ARBA00012513"/>
    </source>
</evidence>
<evidence type="ECO:0000256" key="2">
    <source>
        <dbReference type="ARBA" id="ARBA00022527"/>
    </source>
</evidence>
<dbReference type="GO" id="GO:0007010">
    <property type="term" value="P:cytoskeleton organization"/>
    <property type="evidence" value="ECO:0007669"/>
    <property type="project" value="TreeGrafter"/>
</dbReference>